<name>A0A445D996_ARAHY</name>
<evidence type="ECO:0000313" key="3">
    <source>
        <dbReference type="EMBL" id="RYR59736.1"/>
    </source>
</evidence>
<evidence type="ECO:0000259" key="2">
    <source>
        <dbReference type="Pfam" id="PF16561"/>
    </source>
</evidence>
<dbReference type="PANTHER" id="PTHR47434">
    <property type="entry name" value="PROTEIN PTST HOMOLOG 3, CHLOROPLASTIC"/>
    <property type="match status" value="1"/>
</dbReference>
<sequence length="501" mass="56829">MHSLTTAPSFSSLSFHFFPHRHRHRHTLFQLTPPFIFSFRYTTAKRLQVQLQVQEEKSLRKKKGRKGLCCKEDLGGAEEEVFSPLEAELLEFMRSSEKPSAFPTREELVAAGRVDLVDAIVTKECYLVYGWDLDRGSRESYDFDGASVAKIHGQASRASGFSSSSDGDNSCQQAKSMDIEVEESGIEGILNRLERQRSNSFGLGLTEKDESDPSRNSEDKDTVSTLHGGLIKHDQHRSQLGSENLRNSLEPDTWRNWIIQRNGSSNVDFEAAEIVPSEIRESSAEPANREAGFSSLDGDANHNDIKSRIRNLESELSSALHSLRSKADYVTMQMDQKNSSDDLAEYSDAWEFQETEIMNAQDRLRSIRAKLSVLEGKMSLAIMYPQLHSTIVLYILDAHKIVEEKQKRINNAHRALQILKMICVVWHNPASQVYLVGSFDGWSTQRKMEKSNTGMFSLNLQLYPGKYEIKFIVDGEWKVDPLRPIVVTNKGYENNLLEVPD</sequence>
<accession>A0A445D996</accession>
<dbReference type="Pfam" id="PF16561">
    <property type="entry name" value="AMPK1_CBM"/>
    <property type="match status" value="1"/>
</dbReference>
<reference evidence="3 4" key="1">
    <citation type="submission" date="2019-01" db="EMBL/GenBank/DDBJ databases">
        <title>Sequencing of cultivated peanut Arachis hypogaea provides insights into genome evolution and oil improvement.</title>
        <authorList>
            <person name="Chen X."/>
        </authorList>
    </citation>
    <scope>NUCLEOTIDE SEQUENCE [LARGE SCALE GENOMIC DNA]</scope>
    <source>
        <strain evidence="4">cv. Fuhuasheng</strain>
        <tissue evidence="3">Leaves</tissue>
    </source>
</reference>
<evidence type="ECO:0000313" key="4">
    <source>
        <dbReference type="Proteomes" id="UP000289738"/>
    </source>
</evidence>
<feature type="region of interest" description="Disordered" evidence="1">
    <location>
        <begin position="279"/>
        <end position="300"/>
    </location>
</feature>
<feature type="region of interest" description="Disordered" evidence="1">
    <location>
        <begin position="155"/>
        <end position="174"/>
    </location>
</feature>
<evidence type="ECO:0000256" key="1">
    <source>
        <dbReference type="SAM" id="MobiDB-lite"/>
    </source>
</evidence>
<dbReference type="Gene3D" id="2.60.40.10">
    <property type="entry name" value="Immunoglobulins"/>
    <property type="match status" value="1"/>
</dbReference>
<dbReference type="SUPFAM" id="SSF81296">
    <property type="entry name" value="E set domains"/>
    <property type="match status" value="1"/>
</dbReference>
<dbReference type="EMBL" id="SDMP01000005">
    <property type="protein sequence ID" value="RYR59736.1"/>
    <property type="molecule type" value="Genomic_DNA"/>
</dbReference>
<comment type="caution">
    <text evidence="3">The sequence shown here is derived from an EMBL/GenBank/DDBJ whole genome shotgun (WGS) entry which is preliminary data.</text>
</comment>
<dbReference type="InterPro" id="IPR032640">
    <property type="entry name" value="AMPK1_CBM"/>
</dbReference>
<protein>
    <recommendedName>
        <fullName evidence="2">AMP-activated protein kinase glycogen-binding domain-containing protein</fullName>
    </recommendedName>
</protein>
<proteinExistence type="predicted"/>
<organism evidence="3 4">
    <name type="scientific">Arachis hypogaea</name>
    <name type="common">Peanut</name>
    <dbReference type="NCBI Taxonomy" id="3818"/>
    <lineage>
        <taxon>Eukaryota</taxon>
        <taxon>Viridiplantae</taxon>
        <taxon>Streptophyta</taxon>
        <taxon>Embryophyta</taxon>
        <taxon>Tracheophyta</taxon>
        <taxon>Spermatophyta</taxon>
        <taxon>Magnoliopsida</taxon>
        <taxon>eudicotyledons</taxon>
        <taxon>Gunneridae</taxon>
        <taxon>Pentapetalae</taxon>
        <taxon>rosids</taxon>
        <taxon>fabids</taxon>
        <taxon>Fabales</taxon>
        <taxon>Fabaceae</taxon>
        <taxon>Papilionoideae</taxon>
        <taxon>50 kb inversion clade</taxon>
        <taxon>dalbergioids sensu lato</taxon>
        <taxon>Dalbergieae</taxon>
        <taxon>Pterocarpus clade</taxon>
        <taxon>Arachis</taxon>
    </lineage>
</organism>
<dbReference type="Proteomes" id="UP000289738">
    <property type="component" value="Chromosome A05"/>
</dbReference>
<dbReference type="AlphaFoldDB" id="A0A445D996"/>
<dbReference type="GO" id="GO:0009507">
    <property type="term" value="C:chloroplast"/>
    <property type="evidence" value="ECO:0007669"/>
    <property type="project" value="UniProtKB-ARBA"/>
</dbReference>
<keyword evidence="4" id="KW-1185">Reference proteome</keyword>
<dbReference type="CDD" id="cd02859">
    <property type="entry name" value="E_set_AMPKbeta_like_N"/>
    <property type="match status" value="1"/>
</dbReference>
<feature type="compositionally biased region" description="Basic and acidic residues" evidence="1">
    <location>
        <begin position="206"/>
        <end position="222"/>
    </location>
</feature>
<dbReference type="STRING" id="3818.A0A445D996"/>
<dbReference type="InterPro" id="IPR014756">
    <property type="entry name" value="Ig_E-set"/>
</dbReference>
<feature type="region of interest" description="Disordered" evidence="1">
    <location>
        <begin position="201"/>
        <end position="223"/>
    </location>
</feature>
<dbReference type="PANTHER" id="PTHR47434:SF1">
    <property type="entry name" value="PROTEIN PTST HOMOLOG 2, CHLOROPLASTIC"/>
    <property type="match status" value="1"/>
</dbReference>
<gene>
    <name evidence="3" type="ORF">Ahy_A05g025684</name>
</gene>
<feature type="compositionally biased region" description="Low complexity" evidence="1">
    <location>
        <begin position="155"/>
        <end position="170"/>
    </location>
</feature>
<feature type="domain" description="AMP-activated protein kinase glycogen-binding" evidence="2">
    <location>
        <begin position="424"/>
        <end position="500"/>
    </location>
</feature>
<dbReference type="InterPro" id="IPR013783">
    <property type="entry name" value="Ig-like_fold"/>
</dbReference>